<reference evidence="2" key="1">
    <citation type="submission" date="2020-09" db="EMBL/GenBank/DDBJ databases">
        <title>Brevundimonas sp. LVF2 isolated from a puddle in Goettingen, Germany.</title>
        <authorList>
            <person name="Friedrich I."/>
            <person name="Klassen A."/>
            <person name="Hannes N."/>
            <person name="Schneider D."/>
            <person name="Hertel R."/>
            <person name="Daniel R."/>
        </authorList>
    </citation>
    <scope>NUCLEOTIDE SEQUENCE</scope>
    <source>
        <strain evidence="2">LVF2</strain>
    </source>
</reference>
<evidence type="ECO:0000256" key="1">
    <source>
        <dbReference type="SAM" id="SignalP"/>
    </source>
</evidence>
<gene>
    <name evidence="2" type="ORF">IFJ75_09900</name>
</gene>
<feature type="chain" id="PRO_5037285091" evidence="1">
    <location>
        <begin position="25"/>
        <end position="230"/>
    </location>
</feature>
<dbReference type="Proteomes" id="UP000663918">
    <property type="component" value="Chromosome"/>
</dbReference>
<name>A0A975C3E6_9CAUL</name>
<evidence type="ECO:0000313" key="2">
    <source>
        <dbReference type="EMBL" id="QTC93118.1"/>
    </source>
</evidence>
<feature type="signal peptide" evidence="1">
    <location>
        <begin position="1"/>
        <end position="24"/>
    </location>
</feature>
<dbReference type="AlphaFoldDB" id="A0A975C3E6"/>
<organism evidence="2 3">
    <name type="scientific">Brevundimonas goettingensis</name>
    <dbReference type="NCBI Taxonomy" id="2774190"/>
    <lineage>
        <taxon>Bacteria</taxon>
        <taxon>Pseudomonadati</taxon>
        <taxon>Pseudomonadota</taxon>
        <taxon>Alphaproteobacteria</taxon>
        <taxon>Caulobacterales</taxon>
        <taxon>Caulobacteraceae</taxon>
        <taxon>Brevundimonas</taxon>
    </lineage>
</organism>
<dbReference type="KEGG" id="bgoe:IFJ75_09900"/>
<accession>A0A975C3E6</accession>
<keyword evidence="1" id="KW-0732">Signal</keyword>
<keyword evidence="3" id="KW-1185">Reference proteome</keyword>
<protein>
    <submittedName>
        <fullName evidence="2">SPOR domain-containing protein</fullName>
    </submittedName>
</protein>
<proteinExistence type="predicted"/>
<evidence type="ECO:0000313" key="3">
    <source>
        <dbReference type="Proteomes" id="UP000663918"/>
    </source>
</evidence>
<dbReference type="PROSITE" id="PS51257">
    <property type="entry name" value="PROKAR_LIPOPROTEIN"/>
    <property type="match status" value="1"/>
</dbReference>
<sequence length="230" mass="23593">MTPSRMLRPVLVSLALSGVGLTTASCGMVEGDPHRFENLAQQVADIRLDGSEAPVSAAEAPKPLTGTAAESGLRSGLRVEVMDPHELWDARDGLTHAVRQESAAVVEAAAPAVAQAAMGAVVQQVSTRAAEVARPARADGLRSGLSAAPATARTTIQLGAYSSEAAARSAWTTVKAGAARNALNGLSPVFERVTVNGRALTRLKVAAPTAAAVAICRAAQVNDPWCARQA</sequence>
<dbReference type="EMBL" id="CP062222">
    <property type="protein sequence ID" value="QTC93118.1"/>
    <property type="molecule type" value="Genomic_DNA"/>
</dbReference>